<protein>
    <recommendedName>
        <fullName evidence="3">F-box domain-containing protein</fullName>
    </recommendedName>
</protein>
<reference evidence="1" key="1">
    <citation type="submission" date="2020-11" db="EMBL/GenBank/DDBJ databases">
        <authorList>
            <consortium name="DOE Joint Genome Institute"/>
            <person name="Ahrendt S."/>
            <person name="Riley R."/>
            <person name="Andreopoulos W."/>
            <person name="Labutti K."/>
            <person name="Pangilinan J."/>
            <person name="Ruiz-Duenas F.J."/>
            <person name="Barrasa J.M."/>
            <person name="Sanchez-Garcia M."/>
            <person name="Camarero S."/>
            <person name="Miyauchi S."/>
            <person name="Serrano A."/>
            <person name="Linde D."/>
            <person name="Babiker R."/>
            <person name="Drula E."/>
            <person name="Ayuso-Fernandez I."/>
            <person name="Pacheco R."/>
            <person name="Padilla G."/>
            <person name="Ferreira P."/>
            <person name="Barriuso J."/>
            <person name="Kellner H."/>
            <person name="Castanera R."/>
            <person name="Alfaro M."/>
            <person name="Ramirez L."/>
            <person name="Pisabarro A.G."/>
            <person name="Kuo A."/>
            <person name="Tritt A."/>
            <person name="Lipzen A."/>
            <person name="He G."/>
            <person name="Yan M."/>
            <person name="Ng V."/>
            <person name="Cullen D."/>
            <person name="Martin F."/>
            <person name="Rosso M.-N."/>
            <person name="Henrissat B."/>
            <person name="Hibbett D."/>
            <person name="Martinez A.T."/>
            <person name="Grigoriev I.V."/>
        </authorList>
    </citation>
    <scope>NUCLEOTIDE SEQUENCE</scope>
    <source>
        <strain evidence="1">AH 40177</strain>
    </source>
</reference>
<dbReference type="InterPro" id="IPR032675">
    <property type="entry name" value="LRR_dom_sf"/>
</dbReference>
<evidence type="ECO:0000313" key="2">
    <source>
        <dbReference type="Proteomes" id="UP000772434"/>
    </source>
</evidence>
<keyword evidence="2" id="KW-1185">Reference proteome</keyword>
<dbReference type="AlphaFoldDB" id="A0A9P5U0N6"/>
<organism evidence="1 2">
    <name type="scientific">Rhodocollybia butyracea</name>
    <dbReference type="NCBI Taxonomy" id="206335"/>
    <lineage>
        <taxon>Eukaryota</taxon>
        <taxon>Fungi</taxon>
        <taxon>Dikarya</taxon>
        <taxon>Basidiomycota</taxon>
        <taxon>Agaricomycotina</taxon>
        <taxon>Agaricomycetes</taxon>
        <taxon>Agaricomycetidae</taxon>
        <taxon>Agaricales</taxon>
        <taxon>Marasmiineae</taxon>
        <taxon>Omphalotaceae</taxon>
        <taxon>Rhodocollybia</taxon>
    </lineage>
</organism>
<evidence type="ECO:0008006" key="3">
    <source>
        <dbReference type="Google" id="ProtNLM"/>
    </source>
</evidence>
<dbReference type="EMBL" id="JADNRY010000198">
    <property type="protein sequence ID" value="KAF9061534.1"/>
    <property type="molecule type" value="Genomic_DNA"/>
</dbReference>
<dbReference type="Proteomes" id="UP000772434">
    <property type="component" value="Unassembled WGS sequence"/>
</dbReference>
<name>A0A9P5U0N6_9AGAR</name>
<comment type="caution">
    <text evidence="1">The sequence shown here is derived from an EMBL/GenBank/DDBJ whole genome shotgun (WGS) entry which is preliminary data.</text>
</comment>
<evidence type="ECO:0000313" key="1">
    <source>
        <dbReference type="EMBL" id="KAF9061534.1"/>
    </source>
</evidence>
<gene>
    <name evidence="1" type="ORF">BDP27DRAFT_1428833</name>
</gene>
<sequence length="439" mass="50036">MTLHSVSTDIPCEIWDKIIEDCGSTNFLSLLKCDKKFYNITLPKLYATVNITSPTAFTFYCLLWDRNFILPMIRDLAIGPTLGSGESIATRLVEPASFEHSTVWTAILHILPNCTRLTSMNFHHIGIPSGFASMLEALPTLVALLLVGCTITGDSTLDSCQLQLRQLELRELFWRGHRKDYYFACNCFRLQELTIEWWSGCEAENAEDFSLPSSLESLTILSLIPRWDYMDGVAGSNRRRKTSQGISRVLVRCHQLQMLSIGQHFPGVQTEFDILLPLVTDLRVTYDFLLTLPCSFNKLTHLSLTKNSLDLCLTDHNLPLFINVTFFDLNLPFWSASLFQYIPTCFPSLETLTVNWCDTMDPGEMVVTELPNILNLYHCIRKLSFTRPDDNEEHLCTDNAFASINLPEDLSEIRIARRVWKIKHSSELPSCPTKAELFN</sequence>
<dbReference type="SUPFAM" id="SSF52047">
    <property type="entry name" value="RNI-like"/>
    <property type="match status" value="1"/>
</dbReference>
<proteinExistence type="predicted"/>
<accession>A0A9P5U0N6</accession>
<dbReference type="Gene3D" id="3.80.10.10">
    <property type="entry name" value="Ribonuclease Inhibitor"/>
    <property type="match status" value="1"/>
</dbReference>